<organism evidence="2 3">
    <name type="scientific">Lutimaribacter marinistellae</name>
    <dbReference type="NCBI Taxonomy" id="1820329"/>
    <lineage>
        <taxon>Bacteria</taxon>
        <taxon>Pseudomonadati</taxon>
        <taxon>Pseudomonadota</taxon>
        <taxon>Alphaproteobacteria</taxon>
        <taxon>Rhodobacterales</taxon>
        <taxon>Roseobacteraceae</taxon>
        <taxon>Lutimaribacter</taxon>
    </lineage>
</organism>
<sequence length="135" mass="14813">MDTARNLRRVERAERIARKLDAAFRLPGTRIRFGWDSVLGLVPGVGDALTVAPAAYILKIAHDTDAPTALLARMAANVVIDWITGLVPIVGDLLDVGYKANLRNVALLREHVEKQHSHATAQTQRPGRFRSARTA</sequence>
<dbReference type="EMBL" id="JBHRXI010000025">
    <property type="protein sequence ID" value="MFC3615950.1"/>
    <property type="molecule type" value="Genomic_DNA"/>
</dbReference>
<reference evidence="3" key="1">
    <citation type="journal article" date="2019" name="Int. J. Syst. Evol. Microbiol.">
        <title>The Global Catalogue of Microorganisms (GCM) 10K type strain sequencing project: providing services to taxonomists for standard genome sequencing and annotation.</title>
        <authorList>
            <consortium name="The Broad Institute Genomics Platform"/>
            <consortium name="The Broad Institute Genome Sequencing Center for Infectious Disease"/>
            <person name="Wu L."/>
            <person name="Ma J."/>
        </authorList>
    </citation>
    <scope>NUCLEOTIDE SEQUENCE [LARGE SCALE GENOMIC DNA]</scope>
    <source>
        <strain evidence="3">KCTC 42911</strain>
    </source>
</reference>
<protein>
    <submittedName>
        <fullName evidence="2">DUF4112 domain-containing protein</fullName>
    </submittedName>
</protein>
<proteinExistence type="predicted"/>
<name>A0ABV7TLW4_9RHOB</name>
<dbReference type="Pfam" id="PF13430">
    <property type="entry name" value="DUF4112"/>
    <property type="match status" value="1"/>
</dbReference>
<keyword evidence="3" id="KW-1185">Reference proteome</keyword>
<dbReference type="InterPro" id="IPR025187">
    <property type="entry name" value="DUF4112"/>
</dbReference>
<accession>A0ABV7TLW4</accession>
<feature type="region of interest" description="Disordered" evidence="1">
    <location>
        <begin position="115"/>
        <end position="135"/>
    </location>
</feature>
<comment type="caution">
    <text evidence="2">The sequence shown here is derived from an EMBL/GenBank/DDBJ whole genome shotgun (WGS) entry which is preliminary data.</text>
</comment>
<evidence type="ECO:0000313" key="2">
    <source>
        <dbReference type="EMBL" id="MFC3615950.1"/>
    </source>
</evidence>
<gene>
    <name evidence="2" type="ORF">ACFORG_19530</name>
</gene>
<evidence type="ECO:0000313" key="3">
    <source>
        <dbReference type="Proteomes" id="UP001595629"/>
    </source>
</evidence>
<evidence type="ECO:0000256" key="1">
    <source>
        <dbReference type="SAM" id="MobiDB-lite"/>
    </source>
</evidence>
<dbReference type="PANTHER" id="PTHR35519:SF2">
    <property type="entry name" value="PH DOMAIN PROTEIN"/>
    <property type="match status" value="1"/>
</dbReference>
<dbReference type="PANTHER" id="PTHR35519">
    <property type="entry name" value="MEMBRANE PROTEINS"/>
    <property type="match status" value="1"/>
</dbReference>
<dbReference type="RefSeq" id="WP_386737227.1">
    <property type="nucleotide sequence ID" value="NZ_JBHRXI010000025.1"/>
</dbReference>
<dbReference type="Proteomes" id="UP001595629">
    <property type="component" value="Unassembled WGS sequence"/>
</dbReference>